<dbReference type="PANTHER" id="PTHR46036:SF5">
    <property type="entry name" value="LACTOYLGLUTATHIONE LYASE"/>
    <property type="match status" value="1"/>
</dbReference>
<dbReference type="SUPFAM" id="SSF54593">
    <property type="entry name" value="Glyoxalase/Bleomycin resistance protein/Dihydroxybiphenyl dioxygenase"/>
    <property type="match status" value="1"/>
</dbReference>
<dbReference type="EMBL" id="PKHE01000009">
    <property type="protein sequence ID" value="PKY89112.1"/>
    <property type="molecule type" value="Genomic_DNA"/>
</dbReference>
<dbReference type="Proteomes" id="UP000234384">
    <property type="component" value="Unassembled WGS sequence"/>
</dbReference>
<evidence type="ECO:0000313" key="7">
    <source>
        <dbReference type="Proteomes" id="UP000234384"/>
    </source>
</evidence>
<dbReference type="Gene3D" id="3.10.180.10">
    <property type="entry name" value="2,3-Dihydroxybiphenyl 1,2-Dioxygenase, domain 1"/>
    <property type="match status" value="1"/>
</dbReference>
<dbReference type="GO" id="GO:0019243">
    <property type="term" value="P:methylglyoxal catabolic process to D-lactate via S-lactoyl-glutathione"/>
    <property type="evidence" value="ECO:0007669"/>
    <property type="project" value="TreeGrafter"/>
</dbReference>
<dbReference type="GO" id="GO:0005737">
    <property type="term" value="C:cytoplasm"/>
    <property type="evidence" value="ECO:0007669"/>
    <property type="project" value="TreeGrafter"/>
</dbReference>
<dbReference type="AlphaFoldDB" id="A0A2I1K0Q9"/>
<evidence type="ECO:0000256" key="3">
    <source>
        <dbReference type="ARBA" id="ARBA00032460"/>
    </source>
</evidence>
<dbReference type="PANTHER" id="PTHR46036">
    <property type="entry name" value="LACTOYLGLUTATHIONE LYASE"/>
    <property type="match status" value="1"/>
</dbReference>
<name>A0A2I1K0Q9_9LACT</name>
<dbReference type="GO" id="GO:0004462">
    <property type="term" value="F:lactoylglutathione lyase activity"/>
    <property type="evidence" value="ECO:0007669"/>
    <property type="project" value="TreeGrafter"/>
</dbReference>
<evidence type="ECO:0000256" key="4">
    <source>
        <dbReference type="ARBA" id="ARBA00033298"/>
    </source>
</evidence>
<sequence>MAVKMLHACYRVLDLEASKKFYMELFDLKVNREKDYPDDKFTLCYLIAPEGDFELELTYNYESDPYVIGNGFSHLAIGVDDLEATYEKAKAAGYEMTEFKSLSGSDNKYFFVTDPDGYRVEVMSNKK</sequence>
<evidence type="ECO:0000256" key="1">
    <source>
        <dbReference type="ARBA" id="ARBA00030291"/>
    </source>
</evidence>
<feature type="domain" description="VOC" evidence="5">
    <location>
        <begin position="4"/>
        <end position="125"/>
    </location>
</feature>
<comment type="caution">
    <text evidence="6">The sequence shown here is derived from an EMBL/GenBank/DDBJ whole genome shotgun (WGS) entry which is preliminary data.</text>
</comment>
<organism evidence="6 7">
    <name type="scientific">Falseniella ignava</name>
    <dbReference type="NCBI Taxonomy" id="137730"/>
    <lineage>
        <taxon>Bacteria</taxon>
        <taxon>Bacillati</taxon>
        <taxon>Bacillota</taxon>
        <taxon>Bacilli</taxon>
        <taxon>Lactobacillales</taxon>
        <taxon>Aerococcaceae</taxon>
        <taxon>Falseniella</taxon>
    </lineage>
</organism>
<accession>A0A2I1K0Q9</accession>
<proteinExistence type="predicted"/>
<dbReference type="Pfam" id="PF00903">
    <property type="entry name" value="Glyoxalase"/>
    <property type="match status" value="1"/>
</dbReference>
<protein>
    <recommendedName>
        <fullName evidence="2">Aldoketomutase</fullName>
    </recommendedName>
    <alternativeName>
        <fullName evidence="1">Ketone-aldehyde mutase</fullName>
    </alternativeName>
    <alternativeName>
        <fullName evidence="3">Methylglyoxalase</fullName>
    </alternativeName>
    <alternativeName>
        <fullName evidence="4">S-D-lactoylglutathione methylglyoxal lyase</fullName>
    </alternativeName>
</protein>
<gene>
    <name evidence="6" type="ORF">CYJ57_04535</name>
</gene>
<dbReference type="RefSeq" id="WP_101954252.1">
    <property type="nucleotide sequence ID" value="NZ_PKHE01000009.1"/>
</dbReference>
<evidence type="ECO:0000256" key="2">
    <source>
        <dbReference type="ARBA" id="ARBA00030892"/>
    </source>
</evidence>
<dbReference type="PROSITE" id="PS51819">
    <property type="entry name" value="VOC"/>
    <property type="match status" value="1"/>
</dbReference>
<dbReference type="InterPro" id="IPR004360">
    <property type="entry name" value="Glyas_Fos-R_dOase_dom"/>
</dbReference>
<dbReference type="InterPro" id="IPR029068">
    <property type="entry name" value="Glyas_Bleomycin-R_OHBP_Dase"/>
</dbReference>
<evidence type="ECO:0000313" key="6">
    <source>
        <dbReference type="EMBL" id="PKY89112.1"/>
    </source>
</evidence>
<keyword evidence="6" id="KW-0456">Lyase</keyword>
<dbReference type="OrthoDB" id="192739at2"/>
<reference evidence="6 7" key="1">
    <citation type="submission" date="2017-12" db="EMBL/GenBank/DDBJ databases">
        <title>Phylogenetic diversity of female urinary microbiome.</title>
        <authorList>
            <person name="Thomas-White K."/>
            <person name="Wolfe A.J."/>
        </authorList>
    </citation>
    <scope>NUCLEOTIDE SEQUENCE [LARGE SCALE GENOMIC DNA]</scope>
    <source>
        <strain evidence="6 7">UMB0898</strain>
    </source>
</reference>
<dbReference type="InterPro" id="IPR037523">
    <property type="entry name" value="VOC_core"/>
</dbReference>
<evidence type="ECO:0000259" key="5">
    <source>
        <dbReference type="PROSITE" id="PS51819"/>
    </source>
</evidence>